<dbReference type="GO" id="GO:0008194">
    <property type="term" value="F:UDP-glycosyltransferase activity"/>
    <property type="evidence" value="ECO:0007669"/>
    <property type="project" value="InterPro"/>
</dbReference>
<dbReference type="Gene3D" id="3.40.50.2000">
    <property type="entry name" value="Glycogen Phosphorylase B"/>
    <property type="match status" value="2"/>
</dbReference>
<comment type="similarity">
    <text evidence="1 3">Belongs to the UDP-glycosyltransferase family.</text>
</comment>
<evidence type="ECO:0000256" key="3">
    <source>
        <dbReference type="RuleBase" id="RU003718"/>
    </source>
</evidence>
<dbReference type="AlphaFoldDB" id="A0AAP0WZK6"/>
<proteinExistence type="inferred from homology"/>
<dbReference type="EMBL" id="JBBPBK010000006">
    <property type="protein sequence ID" value="KAK9282956.1"/>
    <property type="molecule type" value="Genomic_DNA"/>
</dbReference>
<organism evidence="6 7">
    <name type="scientific">Liquidambar formosana</name>
    <name type="common">Formosan gum</name>
    <dbReference type="NCBI Taxonomy" id="63359"/>
    <lineage>
        <taxon>Eukaryota</taxon>
        <taxon>Viridiplantae</taxon>
        <taxon>Streptophyta</taxon>
        <taxon>Embryophyta</taxon>
        <taxon>Tracheophyta</taxon>
        <taxon>Spermatophyta</taxon>
        <taxon>Magnoliopsida</taxon>
        <taxon>eudicotyledons</taxon>
        <taxon>Gunneridae</taxon>
        <taxon>Pentapetalae</taxon>
        <taxon>Saxifragales</taxon>
        <taxon>Altingiaceae</taxon>
        <taxon>Liquidambar</taxon>
    </lineage>
</organism>
<dbReference type="InterPro" id="IPR058980">
    <property type="entry name" value="Glyco_transf_N"/>
</dbReference>
<evidence type="ECO:0000256" key="1">
    <source>
        <dbReference type="ARBA" id="ARBA00009995"/>
    </source>
</evidence>
<keyword evidence="7" id="KW-1185">Reference proteome</keyword>
<dbReference type="Pfam" id="PF26168">
    <property type="entry name" value="Glyco_transf_N"/>
    <property type="match status" value="1"/>
</dbReference>
<reference evidence="6 7" key="1">
    <citation type="journal article" date="2024" name="Plant J.">
        <title>Genome sequences and population genomics reveal climatic adaptation and genomic divergence between two closely related sweetgum species.</title>
        <authorList>
            <person name="Xu W.Q."/>
            <person name="Ren C.Q."/>
            <person name="Zhang X.Y."/>
            <person name="Comes H.P."/>
            <person name="Liu X.H."/>
            <person name="Li Y.G."/>
            <person name="Kettle C.J."/>
            <person name="Jalonen R."/>
            <person name="Gaisberger H."/>
            <person name="Ma Y.Z."/>
            <person name="Qiu Y.X."/>
        </authorList>
    </citation>
    <scope>NUCLEOTIDE SEQUENCE [LARGE SCALE GENOMIC DNA]</scope>
    <source>
        <strain evidence="6">Hangzhou</strain>
    </source>
</reference>
<dbReference type="FunFam" id="3.40.50.2000:FF:000060">
    <property type="entry name" value="Glycosyltransferase"/>
    <property type="match status" value="1"/>
</dbReference>
<keyword evidence="3" id="KW-0328">Glycosyltransferase</keyword>
<dbReference type="CDD" id="cd03784">
    <property type="entry name" value="GT1_Gtf-like"/>
    <property type="match status" value="1"/>
</dbReference>
<dbReference type="GO" id="GO:1901137">
    <property type="term" value="P:carbohydrate derivative biosynthetic process"/>
    <property type="evidence" value="ECO:0007669"/>
    <property type="project" value="UniProtKB-ARBA"/>
</dbReference>
<accession>A0AAP0WZK6</accession>
<evidence type="ECO:0000259" key="5">
    <source>
        <dbReference type="Pfam" id="PF26168"/>
    </source>
</evidence>
<evidence type="ECO:0000256" key="2">
    <source>
        <dbReference type="ARBA" id="ARBA00022679"/>
    </source>
</evidence>
<comment type="caution">
    <text evidence="6">The sequence shown here is derived from an EMBL/GenBank/DDBJ whole genome shotgun (WGS) entry which is preliminary data.</text>
</comment>
<dbReference type="PANTHER" id="PTHR48044:SF29">
    <property type="entry name" value="GLYCOSYLTRANSFERASE"/>
    <property type="match status" value="1"/>
</dbReference>
<dbReference type="InterPro" id="IPR035595">
    <property type="entry name" value="UDP_glycos_trans_CS"/>
</dbReference>
<dbReference type="InterPro" id="IPR002213">
    <property type="entry name" value="UDP_glucos_trans"/>
</dbReference>
<sequence>MDIRESKISVLMFPWLAHGHISPFLELAKKLSNRNFHIYLCSTPINLTSIKPKISQKYSLSIQLVELHLPSLPDLPPHYHTTKGLPPHLMSTLKMAFHMSVPNFSNTLKTLNPNLLIYDILQPWAPVVASSYNIPAIQFLSTGAAFTSFADHLFKNTSVEFPFPSIYLHEYEKEKFNRLFESSSNGVKDEDHVLGCRKESSKIVLIKTFREIEVKYIDYLSVSIGKKMVPVGPLVQDPTDEDEPTDIIEWLDKKEKCSTVFVSFGSECFLSREEMEEVANGLELSEVNFIWVIRFPVGEKIKVGDALPEDFVKRIGERGLIVEGWAPQMRILEHSSVGGFVSHCGWSSVMEGMKFGVPIIAMPMQLDQPINARLVEEVGVGVEVKRKEDGRLDRKEIAKRIRKVVVEKSGEDVRRNARELSEKMKRKGDEEIDKVVQELLQVL</sequence>
<dbReference type="PANTHER" id="PTHR48044">
    <property type="entry name" value="GLYCOSYLTRANSFERASE"/>
    <property type="match status" value="1"/>
</dbReference>
<dbReference type="EC" id="2.4.1.-" evidence="4"/>
<name>A0AAP0WZK6_LIQFO</name>
<evidence type="ECO:0000313" key="7">
    <source>
        <dbReference type="Proteomes" id="UP001415857"/>
    </source>
</evidence>
<dbReference type="Pfam" id="PF00201">
    <property type="entry name" value="UDPGT"/>
    <property type="match status" value="1"/>
</dbReference>
<feature type="domain" description="Glycosyltransferase N-terminal" evidence="5">
    <location>
        <begin position="7"/>
        <end position="235"/>
    </location>
</feature>
<evidence type="ECO:0000313" key="6">
    <source>
        <dbReference type="EMBL" id="KAK9282956.1"/>
    </source>
</evidence>
<gene>
    <name evidence="6" type="ORF">L1049_011181</name>
</gene>
<keyword evidence="2 3" id="KW-0808">Transferase</keyword>
<dbReference type="Proteomes" id="UP001415857">
    <property type="component" value="Unassembled WGS sequence"/>
</dbReference>
<dbReference type="PROSITE" id="PS00375">
    <property type="entry name" value="UDPGT"/>
    <property type="match status" value="1"/>
</dbReference>
<dbReference type="SUPFAM" id="SSF53756">
    <property type="entry name" value="UDP-Glycosyltransferase/glycogen phosphorylase"/>
    <property type="match status" value="1"/>
</dbReference>
<evidence type="ECO:0000256" key="4">
    <source>
        <dbReference type="RuleBase" id="RU362057"/>
    </source>
</evidence>
<protein>
    <recommendedName>
        <fullName evidence="4">Glycosyltransferase</fullName>
        <ecNumber evidence="4">2.4.1.-</ecNumber>
    </recommendedName>
</protein>